<evidence type="ECO:0000313" key="3">
    <source>
        <dbReference type="Proteomes" id="UP001608902"/>
    </source>
</evidence>
<dbReference type="PANTHER" id="PTHR37427">
    <property type="entry name" value="PROTEIN CBG20963-RELATED"/>
    <property type="match status" value="1"/>
</dbReference>
<name>A0ABD6E2R1_9BILA</name>
<proteinExistence type="predicted"/>
<comment type="caution">
    <text evidence="2">The sequence shown here is derived from an EMBL/GenBank/DDBJ whole genome shotgun (WGS) entry which is preliminary data.</text>
</comment>
<feature type="signal peptide" evidence="1">
    <location>
        <begin position="1"/>
        <end position="22"/>
    </location>
</feature>
<gene>
    <name evidence="2" type="ORF">AB6A40_000778</name>
</gene>
<dbReference type="EMBL" id="JBGFUD010000238">
    <property type="protein sequence ID" value="MFH4974069.1"/>
    <property type="molecule type" value="Genomic_DNA"/>
</dbReference>
<protein>
    <submittedName>
        <fullName evidence="2">Uncharacterized protein</fullName>
    </submittedName>
</protein>
<feature type="chain" id="PRO_5044755156" evidence="1">
    <location>
        <begin position="23"/>
        <end position="127"/>
    </location>
</feature>
<evidence type="ECO:0000313" key="2">
    <source>
        <dbReference type="EMBL" id="MFH4974069.1"/>
    </source>
</evidence>
<keyword evidence="3" id="KW-1185">Reference proteome</keyword>
<keyword evidence="1" id="KW-0732">Signal</keyword>
<dbReference type="AlphaFoldDB" id="A0ABD6E2R1"/>
<reference evidence="2 3" key="1">
    <citation type="submission" date="2024-08" db="EMBL/GenBank/DDBJ databases">
        <title>Gnathostoma spinigerum genome.</title>
        <authorList>
            <person name="Gonzalez-Bertolin B."/>
            <person name="Monzon S."/>
            <person name="Zaballos A."/>
            <person name="Jimenez P."/>
            <person name="Dekumyoy P."/>
            <person name="Varona S."/>
            <person name="Cuesta I."/>
            <person name="Sumanam S."/>
            <person name="Adisakwattana P."/>
            <person name="Gasser R.B."/>
            <person name="Hernandez-Gonzalez A."/>
            <person name="Young N.D."/>
            <person name="Perteguer M.J."/>
        </authorList>
    </citation>
    <scope>NUCLEOTIDE SEQUENCE [LARGE SCALE GENOMIC DNA]</scope>
    <source>
        <strain evidence="2">AL3</strain>
        <tissue evidence="2">Liver</tissue>
    </source>
</reference>
<dbReference type="PANTHER" id="PTHR37427:SF2">
    <property type="entry name" value="SECRETED PROTEIN"/>
    <property type="match status" value="1"/>
</dbReference>
<dbReference type="Proteomes" id="UP001608902">
    <property type="component" value="Unassembled WGS sequence"/>
</dbReference>
<evidence type="ECO:0000256" key="1">
    <source>
        <dbReference type="SAM" id="SignalP"/>
    </source>
</evidence>
<sequence length="127" mass="14070">MGVLSLFVLTVLVAFCVHTTSGCDIIVHVKSDTAKKFSAQVTAPNGKKSEKWNFSRKREKNTFKQNPDECGIKDWEITTFENGKEAHNVKVKLDGIGRVTYFVGDDLIPKQHDRQGAQCTGECAPLA</sequence>
<organism evidence="2 3">
    <name type="scientific">Gnathostoma spinigerum</name>
    <dbReference type="NCBI Taxonomy" id="75299"/>
    <lineage>
        <taxon>Eukaryota</taxon>
        <taxon>Metazoa</taxon>
        <taxon>Ecdysozoa</taxon>
        <taxon>Nematoda</taxon>
        <taxon>Chromadorea</taxon>
        <taxon>Rhabditida</taxon>
        <taxon>Spirurina</taxon>
        <taxon>Gnathostomatomorpha</taxon>
        <taxon>Gnathostomatoidea</taxon>
        <taxon>Gnathostomatidae</taxon>
        <taxon>Gnathostoma</taxon>
    </lineage>
</organism>
<accession>A0ABD6E2R1</accession>